<comment type="caution">
    <text evidence="1">The sequence shown here is derived from an EMBL/GenBank/DDBJ whole genome shotgun (WGS) entry which is preliminary data.</text>
</comment>
<accession>A0A4Z2IBJ8</accession>
<organism evidence="1 2">
    <name type="scientific">Liparis tanakae</name>
    <name type="common">Tanaka's snailfish</name>
    <dbReference type="NCBI Taxonomy" id="230148"/>
    <lineage>
        <taxon>Eukaryota</taxon>
        <taxon>Metazoa</taxon>
        <taxon>Chordata</taxon>
        <taxon>Craniata</taxon>
        <taxon>Vertebrata</taxon>
        <taxon>Euteleostomi</taxon>
        <taxon>Actinopterygii</taxon>
        <taxon>Neopterygii</taxon>
        <taxon>Teleostei</taxon>
        <taxon>Neoteleostei</taxon>
        <taxon>Acanthomorphata</taxon>
        <taxon>Eupercaria</taxon>
        <taxon>Perciformes</taxon>
        <taxon>Cottioidei</taxon>
        <taxon>Cottales</taxon>
        <taxon>Liparidae</taxon>
        <taxon>Liparis</taxon>
    </lineage>
</organism>
<dbReference type="AlphaFoldDB" id="A0A4Z2IBJ8"/>
<evidence type="ECO:0000313" key="2">
    <source>
        <dbReference type="Proteomes" id="UP000314294"/>
    </source>
</evidence>
<keyword evidence="2" id="KW-1185">Reference proteome</keyword>
<gene>
    <name evidence="1" type="ORF">EYF80_014394</name>
</gene>
<dbReference type="Proteomes" id="UP000314294">
    <property type="component" value="Unassembled WGS sequence"/>
</dbReference>
<sequence length="107" mass="11671">MLAGTSWAQIGNRYSVKLNTADNEPVMPTHSSLINVTLTVSPVLLSSGLRWSTKPPAEKSSWEVCVGGGEVNKREQTALGSQPEDSVARMVTPIFELSRDETHFDKV</sequence>
<evidence type="ECO:0000313" key="1">
    <source>
        <dbReference type="EMBL" id="TNN75347.1"/>
    </source>
</evidence>
<proteinExistence type="predicted"/>
<protein>
    <submittedName>
        <fullName evidence="1">Uncharacterized protein</fullName>
    </submittedName>
</protein>
<dbReference type="EMBL" id="SRLO01000104">
    <property type="protein sequence ID" value="TNN75347.1"/>
    <property type="molecule type" value="Genomic_DNA"/>
</dbReference>
<reference evidence="1 2" key="1">
    <citation type="submission" date="2019-03" db="EMBL/GenBank/DDBJ databases">
        <title>First draft genome of Liparis tanakae, snailfish: a comprehensive survey of snailfish specific genes.</title>
        <authorList>
            <person name="Kim W."/>
            <person name="Song I."/>
            <person name="Jeong J.-H."/>
            <person name="Kim D."/>
            <person name="Kim S."/>
            <person name="Ryu S."/>
            <person name="Song J.Y."/>
            <person name="Lee S.K."/>
        </authorList>
    </citation>
    <scope>NUCLEOTIDE SEQUENCE [LARGE SCALE GENOMIC DNA]</scope>
    <source>
        <tissue evidence="1">Muscle</tissue>
    </source>
</reference>
<name>A0A4Z2IBJ8_9TELE</name>